<organism evidence="2 3">
    <name type="scientific">Hibiscus sabdariffa</name>
    <name type="common">roselle</name>
    <dbReference type="NCBI Taxonomy" id="183260"/>
    <lineage>
        <taxon>Eukaryota</taxon>
        <taxon>Viridiplantae</taxon>
        <taxon>Streptophyta</taxon>
        <taxon>Embryophyta</taxon>
        <taxon>Tracheophyta</taxon>
        <taxon>Spermatophyta</taxon>
        <taxon>Magnoliopsida</taxon>
        <taxon>eudicotyledons</taxon>
        <taxon>Gunneridae</taxon>
        <taxon>Pentapetalae</taxon>
        <taxon>rosids</taxon>
        <taxon>malvids</taxon>
        <taxon>Malvales</taxon>
        <taxon>Malvaceae</taxon>
        <taxon>Malvoideae</taxon>
        <taxon>Hibiscus</taxon>
    </lineage>
</organism>
<dbReference type="Proteomes" id="UP001472677">
    <property type="component" value="Unassembled WGS sequence"/>
</dbReference>
<evidence type="ECO:0000313" key="2">
    <source>
        <dbReference type="EMBL" id="KAK8526199.1"/>
    </source>
</evidence>
<gene>
    <name evidence="2" type="ORF">V6N12_020678</name>
</gene>
<comment type="caution">
    <text evidence="2">The sequence shown here is derived from an EMBL/GenBank/DDBJ whole genome shotgun (WGS) entry which is preliminary data.</text>
</comment>
<evidence type="ECO:0000256" key="1">
    <source>
        <dbReference type="SAM" id="MobiDB-lite"/>
    </source>
</evidence>
<proteinExistence type="predicted"/>
<feature type="compositionally biased region" description="Basic and acidic residues" evidence="1">
    <location>
        <begin position="1"/>
        <end position="21"/>
    </location>
</feature>
<accession>A0ABR2D1F6</accession>
<protein>
    <submittedName>
        <fullName evidence="2">Uncharacterized protein</fullName>
    </submittedName>
</protein>
<sequence length="96" mass="11304">MGIKENDAHLGEAFGETHNDGENGSSFFPELEPAVCRKKAKSKKRYGSLMELQDKALTELERRKRDRRFRRNQLNKKSLENVKAWKETWNTNEQNH</sequence>
<feature type="region of interest" description="Disordered" evidence="1">
    <location>
        <begin position="1"/>
        <end position="29"/>
    </location>
</feature>
<evidence type="ECO:0000313" key="3">
    <source>
        <dbReference type="Proteomes" id="UP001472677"/>
    </source>
</evidence>
<dbReference type="EMBL" id="JBBPBM010000039">
    <property type="protein sequence ID" value="KAK8526199.1"/>
    <property type="molecule type" value="Genomic_DNA"/>
</dbReference>
<name>A0ABR2D1F6_9ROSI</name>
<reference evidence="2 3" key="1">
    <citation type="journal article" date="2024" name="G3 (Bethesda)">
        <title>Genome assembly of Hibiscus sabdariffa L. provides insights into metabolisms of medicinal natural products.</title>
        <authorList>
            <person name="Kim T."/>
        </authorList>
    </citation>
    <scope>NUCLEOTIDE SEQUENCE [LARGE SCALE GENOMIC DNA]</scope>
    <source>
        <strain evidence="2">TK-2024</strain>
        <tissue evidence="2">Old leaves</tissue>
    </source>
</reference>
<keyword evidence="3" id="KW-1185">Reference proteome</keyword>